<sequence length="176" mass="18161">MAQIASLASVIGAGASIYGQVQQKQDAEKRQKEAQRQQAVQQAAQVAERQAQVDVRNAATVADEAARAEQLRLADEASRAQRDATLKRTIAQARARLAAGGVDPSGGSAQALVDGLQQDAAASDAQDSALLNARLAANRRSLLQPASGSFATSSIASPNYLTLGNSVGALARNLLG</sequence>
<comment type="caution">
    <text evidence="1">The sequence shown here is derived from an EMBL/GenBank/DDBJ whole genome shotgun (WGS) entry which is preliminary data.</text>
</comment>
<dbReference type="EMBL" id="JAAEDH010000006">
    <property type="protein sequence ID" value="MBR0654791.1"/>
    <property type="molecule type" value="Genomic_DNA"/>
</dbReference>
<dbReference type="AlphaFoldDB" id="A0AAF1KLJ6"/>
<evidence type="ECO:0000313" key="1">
    <source>
        <dbReference type="EMBL" id="MBR0654791.1"/>
    </source>
</evidence>
<evidence type="ECO:0000313" key="2">
    <source>
        <dbReference type="Proteomes" id="UP001196068"/>
    </source>
</evidence>
<gene>
    <name evidence="1" type="ORF">GXW79_06845</name>
</gene>
<dbReference type="RefSeq" id="WP_211873617.1">
    <property type="nucleotide sequence ID" value="NZ_JAAEDH010000006.1"/>
</dbReference>
<reference evidence="1" key="1">
    <citation type="submission" date="2020-01" db="EMBL/GenBank/DDBJ databases">
        <authorList>
            <person name="Rat A."/>
        </authorList>
    </citation>
    <scope>NUCLEOTIDE SEQUENCE</scope>
    <source>
        <strain evidence="1">LMG 28251</strain>
    </source>
</reference>
<name>A0AAF1KLJ6_9PROT</name>
<organism evidence="1 2">
    <name type="scientific">Plastoroseomonas arctica</name>
    <dbReference type="NCBI Taxonomy" id="1509237"/>
    <lineage>
        <taxon>Bacteria</taxon>
        <taxon>Pseudomonadati</taxon>
        <taxon>Pseudomonadota</taxon>
        <taxon>Alphaproteobacteria</taxon>
        <taxon>Acetobacterales</taxon>
        <taxon>Acetobacteraceae</taxon>
        <taxon>Plastoroseomonas</taxon>
    </lineage>
</organism>
<protein>
    <recommendedName>
        <fullName evidence="3">Internal virion protein</fullName>
    </recommendedName>
</protein>
<reference evidence="1" key="2">
    <citation type="journal article" date="2021" name="Syst. Appl. Microbiol.">
        <title>Roseomonas hellenica sp. nov., isolated from roots of wild-growing Alkanna tinctoria.</title>
        <authorList>
            <person name="Rat A."/>
            <person name="Naranjo H.D."/>
            <person name="Lebbe L."/>
            <person name="Cnockaert M."/>
            <person name="Krigas N."/>
            <person name="Grigoriadou K."/>
            <person name="Maloupa E."/>
            <person name="Willems A."/>
        </authorList>
    </citation>
    <scope>NUCLEOTIDE SEQUENCE</scope>
    <source>
        <strain evidence="1">LMG 28251</strain>
    </source>
</reference>
<proteinExistence type="predicted"/>
<keyword evidence="2" id="KW-1185">Reference proteome</keyword>
<dbReference type="Proteomes" id="UP001196068">
    <property type="component" value="Unassembled WGS sequence"/>
</dbReference>
<accession>A0AAF1KLJ6</accession>
<evidence type="ECO:0008006" key="3">
    <source>
        <dbReference type="Google" id="ProtNLM"/>
    </source>
</evidence>